<dbReference type="Pfam" id="PF13516">
    <property type="entry name" value="LRR_6"/>
    <property type="match status" value="1"/>
</dbReference>
<dbReference type="SUPFAM" id="SSF52047">
    <property type="entry name" value="RNI-like"/>
    <property type="match status" value="2"/>
</dbReference>
<dbReference type="SMART" id="SM00015">
    <property type="entry name" value="IQ"/>
    <property type="match status" value="4"/>
</dbReference>
<feature type="compositionally biased region" description="Polar residues" evidence="1">
    <location>
        <begin position="39"/>
        <end position="49"/>
    </location>
</feature>
<dbReference type="Pfam" id="PF00612">
    <property type="entry name" value="IQ"/>
    <property type="match status" value="2"/>
</dbReference>
<dbReference type="InterPro" id="IPR006553">
    <property type="entry name" value="Leu-rich_rpt_Cys-con_subtyp"/>
</dbReference>
<dbReference type="Proteomes" id="UP000760860">
    <property type="component" value="Unassembled WGS sequence"/>
</dbReference>
<dbReference type="InterPro" id="IPR001611">
    <property type="entry name" value="Leu-rich_rpt"/>
</dbReference>
<dbReference type="PANTHER" id="PTHR13318">
    <property type="entry name" value="PARTNER OF PAIRED, ISOFORM B-RELATED"/>
    <property type="match status" value="1"/>
</dbReference>
<evidence type="ECO:0000256" key="1">
    <source>
        <dbReference type="SAM" id="MobiDB-lite"/>
    </source>
</evidence>
<proteinExistence type="predicted"/>
<name>A0A8T1I0Z0_9STRA</name>
<dbReference type="InterPro" id="IPR000048">
    <property type="entry name" value="IQ_motif_EF-hand-BS"/>
</dbReference>
<dbReference type="GO" id="GO:0031146">
    <property type="term" value="P:SCF-dependent proteasomal ubiquitin-dependent protein catabolic process"/>
    <property type="evidence" value="ECO:0007669"/>
    <property type="project" value="TreeGrafter"/>
</dbReference>
<comment type="caution">
    <text evidence="2">The sequence shown here is derived from an EMBL/GenBank/DDBJ whole genome shotgun (WGS) entry which is preliminary data.</text>
</comment>
<gene>
    <name evidence="2" type="ORF">PC129_g11384</name>
</gene>
<protein>
    <submittedName>
        <fullName evidence="2">Uncharacterized protein</fullName>
    </submittedName>
</protein>
<dbReference type="PROSITE" id="PS50096">
    <property type="entry name" value="IQ"/>
    <property type="match status" value="3"/>
</dbReference>
<accession>A0A8T1I0Z0</accession>
<dbReference type="Gene3D" id="3.80.10.10">
    <property type="entry name" value="Ribonuclease Inhibitor"/>
    <property type="match status" value="4"/>
</dbReference>
<dbReference type="PANTHER" id="PTHR13318:SF190">
    <property type="entry name" value="PARTNER OF PAIRED, ISOFORM B"/>
    <property type="match status" value="1"/>
</dbReference>
<dbReference type="EMBL" id="RCMV01000400">
    <property type="protein sequence ID" value="KAG3217796.1"/>
    <property type="molecule type" value="Genomic_DNA"/>
</dbReference>
<dbReference type="SMART" id="SM00367">
    <property type="entry name" value="LRR_CC"/>
    <property type="match status" value="11"/>
</dbReference>
<dbReference type="VEuPathDB" id="FungiDB:PC110_g12974"/>
<feature type="region of interest" description="Disordered" evidence="1">
    <location>
        <begin position="29"/>
        <end position="49"/>
    </location>
</feature>
<evidence type="ECO:0000313" key="2">
    <source>
        <dbReference type="EMBL" id="KAG3217796.1"/>
    </source>
</evidence>
<sequence>MVNDGARQAKKRPLPLPLAPVAPVGARVSANQKDAVRTNAPSNGYRNSSAKAHERNLAKLQLHLPREVVFFDPRRRVYHSHVDLSGWRATDASLQQLQLNDDQNDSPVKSSFHTLSFDGSAHISVRGVLLMLEATTVGGGTLRALRLPRCQLLSRGGGELLDGSSLPRSLTELDVSSCEWVDDKFLRTVARHCSVLAQVTLAHCRRVTDYGVAAFGESYAASLTSLDVGFCTKLTDTALLALLVGSSSSPAVPGGTPIPTSSVSARIRQLNIAGLPLVDGLTLLGLRGPCASRLEILNMSGCTVLRVAALQRLARVRALIRLTKLDLSRCLLVDDLVLTALGMACPQLATLLLAFCSNITDVGIRRVVVETAVVRAEQHNESRQEPTIENQEDFGEEDTGRAIGRNGESGCRQLQTLDITGCFQVTSRGISALGARCPQLRSVTLDGVRRLNSSGIRDLLHGCRKLRTIRWGGILVRNSQDEAAVPGACAAFFSVPHLSDSTIAALTSSALKTLHIGTTQCDTDALASTLLSRTSSSFVISLTDLDVTALATDALCEALGNCCANLRNLRLSRSRYFSATSFLAVLRGCPRLRVLELESCEQICDEILIAVSKAPCCPHLETLILANDWQLTDTGVASLLRPATSLFRLDVRHCPEISLPVLQALAAARGHISEATRDGLTPRHPNVVAFLGRERKRRVAARKITRWLRCKLDARHFFRSIIILARLARFEALLCLRRRSATKIQATWRMWLSKALATARRLRNDRHRQHRAILDAIASQQQDRRLFLHRGAVHSVVSLYRASLVARGWLTPTYIKLLHRSAIRIQALVRGHFGRVEANWFRYELTRSASIVQRVWRGKLGKKMWRSLMEERQQLRRDQEEGDRAALIAQKQTAHHALEAFERETQHAVVLQRWYRTLKNRQVFREVRELRDREAHTRAESKVTEVIRNSTGSVVFQARVWRDCVDRKPELVALEEDAFVAMEKEIEQLKEACIEAHAGSTHASREFVELSKRKNEFERSRIRRKKATEAVKQRIQPFAVRAKQLTMESARELNANRQLQMELRRIRTELRWFHANLRGRLPMEPLLLNGDVESLLAGLTGESSSDDEDTNSAS</sequence>
<evidence type="ECO:0000313" key="3">
    <source>
        <dbReference type="Proteomes" id="UP000760860"/>
    </source>
</evidence>
<organism evidence="2 3">
    <name type="scientific">Phytophthora cactorum</name>
    <dbReference type="NCBI Taxonomy" id="29920"/>
    <lineage>
        <taxon>Eukaryota</taxon>
        <taxon>Sar</taxon>
        <taxon>Stramenopiles</taxon>
        <taxon>Oomycota</taxon>
        <taxon>Peronosporomycetes</taxon>
        <taxon>Peronosporales</taxon>
        <taxon>Peronosporaceae</taxon>
        <taxon>Phytophthora</taxon>
    </lineage>
</organism>
<dbReference type="GO" id="GO:0019005">
    <property type="term" value="C:SCF ubiquitin ligase complex"/>
    <property type="evidence" value="ECO:0007669"/>
    <property type="project" value="TreeGrafter"/>
</dbReference>
<dbReference type="AlphaFoldDB" id="A0A8T1I0Z0"/>
<dbReference type="InterPro" id="IPR032675">
    <property type="entry name" value="LRR_dom_sf"/>
</dbReference>
<reference evidence="2" key="1">
    <citation type="submission" date="2018-05" db="EMBL/GenBank/DDBJ databases">
        <title>Effector identification in a new, highly contiguous assembly of the strawberry crown rot pathogen Phytophthora cactorum.</title>
        <authorList>
            <person name="Armitage A.D."/>
            <person name="Nellist C.F."/>
            <person name="Bates H."/>
            <person name="Vickerstaff R.J."/>
            <person name="Harrison R.J."/>
        </authorList>
    </citation>
    <scope>NUCLEOTIDE SEQUENCE</scope>
    <source>
        <strain evidence="2">P421</strain>
    </source>
</reference>